<dbReference type="OrthoDB" id="6162555at2759"/>
<feature type="region of interest" description="Disordered" evidence="1">
    <location>
        <begin position="1444"/>
        <end position="1490"/>
    </location>
</feature>
<evidence type="ECO:0000313" key="3">
    <source>
        <dbReference type="Proteomes" id="UP000242188"/>
    </source>
</evidence>
<feature type="compositionally biased region" description="Polar residues" evidence="1">
    <location>
        <begin position="33"/>
        <end position="52"/>
    </location>
</feature>
<proteinExistence type="predicted"/>
<feature type="compositionally biased region" description="Polar residues" evidence="1">
    <location>
        <begin position="1235"/>
        <end position="1256"/>
    </location>
</feature>
<feature type="compositionally biased region" description="Polar residues" evidence="1">
    <location>
        <begin position="1"/>
        <end position="20"/>
    </location>
</feature>
<feature type="region of interest" description="Disordered" evidence="1">
    <location>
        <begin position="1383"/>
        <end position="1407"/>
    </location>
</feature>
<feature type="compositionally biased region" description="Polar residues" evidence="1">
    <location>
        <begin position="1619"/>
        <end position="1631"/>
    </location>
</feature>
<feature type="compositionally biased region" description="Low complexity" evidence="1">
    <location>
        <begin position="21"/>
        <end position="32"/>
    </location>
</feature>
<dbReference type="EMBL" id="NEDP02005591">
    <property type="protein sequence ID" value="OWF37330.1"/>
    <property type="molecule type" value="Genomic_DNA"/>
</dbReference>
<feature type="region of interest" description="Disordered" evidence="1">
    <location>
        <begin position="1235"/>
        <end position="1272"/>
    </location>
</feature>
<feature type="region of interest" description="Disordered" evidence="1">
    <location>
        <begin position="1615"/>
        <end position="1669"/>
    </location>
</feature>
<feature type="region of interest" description="Disordered" evidence="1">
    <location>
        <begin position="1"/>
        <end position="52"/>
    </location>
</feature>
<feature type="compositionally biased region" description="Basic and acidic residues" evidence="1">
    <location>
        <begin position="1383"/>
        <end position="1406"/>
    </location>
</feature>
<evidence type="ECO:0000313" key="2">
    <source>
        <dbReference type="EMBL" id="OWF37330.1"/>
    </source>
</evidence>
<comment type="caution">
    <text evidence="2">The sequence shown here is derived from an EMBL/GenBank/DDBJ whole genome shotgun (WGS) entry which is preliminary data.</text>
</comment>
<dbReference type="Proteomes" id="UP000242188">
    <property type="component" value="Unassembled WGS sequence"/>
</dbReference>
<feature type="region of interest" description="Disordered" evidence="1">
    <location>
        <begin position="671"/>
        <end position="698"/>
    </location>
</feature>
<accession>A0A210PLF6</accession>
<feature type="compositionally biased region" description="Basic and acidic residues" evidence="1">
    <location>
        <begin position="1096"/>
        <end position="1105"/>
    </location>
</feature>
<dbReference type="STRING" id="6573.A0A210PLF6"/>
<feature type="compositionally biased region" description="Basic and acidic residues" evidence="1">
    <location>
        <begin position="1637"/>
        <end position="1669"/>
    </location>
</feature>
<reference evidence="2 3" key="1">
    <citation type="journal article" date="2017" name="Nat. Ecol. Evol.">
        <title>Scallop genome provides insights into evolution of bilaterian karyotype and development.</title>
        <authorList>
            <person name="Wang S."/>
            <person name="Zhang J."/>
            <person name="Jiao W."/>
            <person name="Li J."/>
            <person name="Xun X."/>
            <person name="Sun Y."/>
            <person name="Guo X."/>
            <person name="Huan P."/>
            <person name="Dong B."/>
            <person name="Zhang L."/>
            <person name="Hu X."/>
            <person name="Sun X."/>
            <person name="Wang J."/>
            <person name="Zhao C."/>
            <person name="Wang Y."/>
            <person name="Wang D."/>
            <person name="Huang X."/>
            <person name="Wang R."/>
            <person name="Lv J."/>
            <person name="Li Y."/>
            <person name="Zhang Z."/>
            <person name="Liu B."/>
            <person name="Lu W."/>
            <person name="Hui Y."/>
            <person name="Liang J."/>
            <person name="Zhou Z."/>
            <person name="Hou R."/>
            <person name="Li X."/>
            <person name="Liu Y."/>
            <person name="Li H."/>
            <person name="Ning X."/>
            <person name="Lin Y."/>
            <person name="Zhao L."/>
            <person name="Xing Q."/>
            <person name="Dou J."/>
            <person name="Li Y."/>
            <person name="Mao J."/>
            <person name="Guo H."/>
            <person name="Dou H."/>
            <person name="Li T."/>
            <person name="Mu C."/>
            <person name="Jiang W."/>
            <person name="Fu Q."/>
            <person name="Fu X."/>
            <person name="Miao Y."/>
            <person name="Liu J."/>
            <person name="Yu Q."/>
            <person name="Li R."/>
            <person name="Liao H."/>
            <person name="Li X."/>
            <person name="Kong Y."/>
            <person name="Jiang Z."/>
            <person name="Chourrout D."/>
            <person name="Li R."/>
            <person name="Bao Z."/>
        </authorList>
    </citation>
    <scope>NUCLEOTIDE SEQUENCE [LARGE SCALE GENOMIC DNA]</scope>
    <source>
        <strain evidence="2 3">PY_sf001</strain>
    </source>
</reference>
<name>A0A210PLF6_MIZYE</name>
<evidence type="ECO:0000256" key="1">
    <source>
        <dbReference type="SAM" id="MobiDB-lite"/>
    </source>
</evidence>
<feature type="region of interest" description="Disordered" evidence="1">
    <location>
        <begin position="1094"/>
        <end position="1120"/>
    </location>
</feature>
<organism evidence="2 3">
    <name type="scientific">Mizuhopecten yessoensis</name>
    <name type="common">Japanese scallop</name>
    <name type="synonym">Patinopecten yessoensis</name>
    <dbReference type="NCBI Taxonomy" id="6573"/>
    <lineage>
        <taxon>Eukaryota</taxon>
        <taxon>Metazoa</taxon>
        <taxon>Spiralia</taxon>
        <taxon>Lophotrochozoa</taxon>
        <taxon>Mollusca</taxon>
        <taxon>Bivalvia</taxon>
        <taxon>Autobranchia</taxon>
        <taxon>Pteriomorphia</taxon>
        <taxon>Pectinida</taxon>
        <taxon>Pectinoidea</taxon>
        <taxon>Pectinidae</taxon>
        <taxon>Mizuhopecten</taxon>
    </lineage>
</organism>
<keyword evidence="3" id="KW-1185">Reference proteome</keyword>
<sequence length="1683" mass="188041">MSESMSSILTETAASSSMHPTSMSVRMSSSVTQLSMTQPPAQSNVSKRNSSFLDQSSVIKSKSISTMSESMSSSNIQSAVTSWKSLNEMSKRVIPSSPLSSMSNVMFLSFISSAVSPYSSLNTIGERMPSSFIDPAVSPSTPQSTMSEKMTSFINSPVSPSTSKNLMSFDVKSTKHELAPGEHSTLFPSETTFSGELIYSTESTPQLSETTRTIAVSSFASLVSSRSDILTHSELASDMTLPTNRLMNTLPAETVSIIQKSLLQTTQSTVQSQPDPYEQISVKTVTTSILPLMSSATVVPSTALMTASVTQTSGLPVTLVVSSSTVTPLPKDEDIMLQIRIQVKQKINVTTDAFRDDLTVGLAETYAEASSERRKRDIHLITRRKRQDNIQVQITNITRNDVEDGVDVAFYILEDGSAVPAQTAKEKYNRLSEVETSAILGYPVLEPVSLALKTPETDQPDTGGLSGPLTILLIVVPSAIVVVLTLSYFIMHYGDQPRTGTLASVKSGHSGSGQKSESLADHDLVIDMEKGDIVSRSSVDSGRSTARKTSAWLRTMWNDYDPDVTDVKQPCDEVIDDNWDTLSMTLKSRSWSLKSYPFIDNDIKTKRTNSKGKMHIFELPDTNLDEVSQKSNPDLQRFDIIGKTKNHIKGLQETDLGQKTFDIANLRSTEDTKVMQQDQADRKKARTRQEPNGNVRTPLVDIPVTSIRDREPYVGKRQKRQFKTNSRRNWKRRKAFKHTYEGFTNKFRPDPLATSTLQNSSVTDYGTTPSGDRFEIASTYFGPSIPYQNGTSGVSNFEGFSTNIISDPISTNLSSVEARVIPCSTFVGDNASVQFEAPCTYYGSNIPNGIGTSAVRGEQNGEQDTLPLRAVRFGSIDVIPEPESLAFIKGSSEEHDNQTNMHVTEFATFPNSTILENDERKEVPGYPNFDVMVPHTNLDTEQLLMTDEYRKAEYGFSNEIFQHYEQTPIVRLQERESQDQYYFAFDESQAQDLPLTITDDAVYIAEHNNRQRDKRANPQHTEPLYANHSHDRLYKDAETGRMWGGGFNNSQLLNLGDMSKHSTPIQPTYVHLSGVSNNSCTEDVDLSLDIGGRTGRVQDRAERSNKNNQNYDDNFPKGETTNIQQYGVDIHPADHTGIQYYNTGQPTWPSRQSVEFIGLEDDYQIAETRFPSFEPGYTPNSQGTNPTIVISHVPHQRDDPYVMFQDDESTHNLRIEGVEENESSTEADPVIGQQQLTSGQHQSESGHYSQQVTNPQVPKPNTKGHPQSHPNMEVSAGQFENVAKMSRLALSSGGSASEKAAPPVKVRPVYYTPGSESPAFRHVHSESDSRSDASTPRPPRPRGDRPMSGRDGQRVFYRAPFTGEPGKMEEYSIEDRAGLEKWRNKQRQREFKQRLSKEELEDERKENRRRRILTRRQRDQLHRGHNDDLYEAYSDVDARYGNRNYASSRSGYSTPGGSCDERNLGRSMRAAPRHVRPAKGGSRPSSASKDKDLIEMLNRQQHMMLQQREQRHRFLEDQKIKQHAQQVVNRALLQDSFDERKINSKDTKEMKQLLNDAFPLAGNAHEHLLSSNGIVDDTRKSVEGDVTPTNYAYQSQTNKSGSNTPISALDQLMTEGRVSHQSSRKNSSQADNGDFFDTGRKDLPEEKNDEAEKTESSDEKLRQEGEGKYMQAIRDELQRLNTS</sequence>
<protein>
    <submittedName>
        <fullName evidence="2">Uncharacterized protein</fullName>
    </submittedName>
</protein>
<feature type="compositionally biased region" description="Polar residues" evidence="1">
    <location>
        <begin position="1444"/>
        <end position="1456"/>
    </location>
</feature>
<feature type="compositionally biased region" description="Basic and acidic residues" evidence="1">
    <location>
        <begin position="1341"/>
        <end position="1353"/>
    </location>
</feature>
<gene>
    <name evidence="2" type="ORF">KP79_PYT18377</name>
</gene>
<feature type="region of interest" description="Disordered" evidence="1">
    <location>
        <begin position="1308"/>
        <end position="1368"/>
    </location>
</feature>